<feature type="compositionally biased region" description="Polar residues" evidence="1">
    <location>
        <begin position="111"/>
        <end position="129"/>
    </location>
</feature>
<feature type="region of interest" description="Disordered" evidence="1">
    <location>
        <begin position="86"/>
        <end position="136"/>
    </location>
</feature>
<dbReference type="OrthoDB" id="433738at2759"/>
<feature type="compositionally biased region" description="Basic residues" evidence="1">
    <location>
        <begin position="390"/>
        <end position="399"/>
    </location>
</feature>
<dbReference type="AlphaFoldDB" id="A0A4Y9Z661"/>
<feature type="compositionally biased region" description="Polar residues" evidence="1">
    <location>
        <begin position="291"/>
        <end position="302"/>
    </location>
</feature>
<dbReference type="Proteomes" id="UP000298327">
    <property type="component" value="Unassembled WGS sequence"/>
</dbReference>
<evidence type="ECO:0000313" key="3">
    <source>
        <dbReference type="Proteomes" id="UP000298327"/>
    </source>
</evidence>
<evidence type="ECO:0000256" key="1">
    <source>
        <dbReference type="SAM" id="MobiDB-lite"/>
    </source>
</evidence>
<feature type="region of interest" description="Disordered" evidence="1">
    <location>
        <begin position="1"/>
        <end position="28"/>
    </location>
</feature>
<keyword evidence="3" id="KW-1185">Reference proteome</keyword>
<feature type="compositionally biased region" description="Low complexity" evidence="1">
    <location>
        <begin position="307"/>
        <end position="347"/>
    </location>
</feature>
<reference evidence="2 3" key="1">
    <citation type="submission" date="2019-02" db="EMBL/GenBank/DDBJ databases">
        <title>Genome sequencing of the rare red list fungi Dentipellis fragilis.</title>
        <authorList>
            <person name="Buettner E."/>
            <person name="Kellner H."/>
        </authorList>
    </citation>
    <scope>NUCLEOTIDE SEQUENCE [LARGE SCALE GENOMIC DNA]</scope>
    <source>
        <strain evidence="2 3">DSM 105465</strain>
    </source>
</reference>
<feature type="compositionally biased region" description="Basic and acidic residues" evidence="1">
    <location>
        <begin position="351"/>
        <end position="360"/>
    </location>
</feature>
<organism evidence="2 3">
    <name type="scientific">Dentipellis fragilis</name>
    <dbReference type="NCBI Taxonomy" id="205917"/>
    <lineage>
        <taxon>Eukaryota</taxon>
        <taxon>Fungi</taxon>
        <taxon>Dikarya</taxon>
        <taxon>Basidiomycota</taxon>
        <taxon>Agaricomycotina</taxon>
        <taxon>Agaricomycetes</taxon>
        <taxon>Russulales</taxon>
        <taxon>Hericiaceae</taxon>
        <taxon>Dentipellis</taxon>
    </lineage>
</organism>
<feature type="compositionally biased region" description="Basic and acidic residues" evidence="1">
    <location>
        <begin position="408"/>
        <end position="417"/>
    </location>
</feature>
<dbReference type="STRING" id="205917.A0A4Y9Z661"/>
<feature type="region of interest" description="Disordered" evidence="1">
    <location>
        <begin position="274"/>
        <end position="440"/>
    </location>
</feature>
<gene>
    <name evidence="2" type="ORF">EVG20_g3125</name>
</gene>
<evidence type="ECO:0000313" key="2">
    <source>
        <dbReference type="EMBL" id="TFY69517.1"/>
    </source>
</evidence>
<dbReference type="EMBL" id="SEOQ01000135">
    <property type="protein sequence ID" value="TFY69517.1"/>
    <property type="molecule type" value="Genomic_DNA"/>
</dbReference>
<proteinExistence type="predicted"/>
<sequence length="517" mass="56803">MKLKTERVGARGLGPAGSRFNLGRSMNGKEAPGSRSALFVPVHPHPNPSLFLFRLSFCSLTESAAMPAPHSVPPLAIVMPHPPLPRRRSSLLSQSAPRTPSCGSPAHTTFFLPSSGNRKSSDSWNSSNYDGADDELEEEWKPEQILLLSRTLDALPAHILTPYNGPVPPSNLLDKIARGVSQAKGPVDWAHSLRSTRAKLIELCRARAHTAAEEKRRNTIEEEDFPYEGVPLRQTTNLSPKRPLYRQSSMDFMQSVRLSGDRLSDSFTRASNHLQRADRAFPNPAYHPYSRPSSTKGRSQSGHFYLSPSTPSSTTLHSSRSSRSSTSATRHSTSSTLSSSSDSHSLPVYDPHSKTTRRTDSLGPSQRQPLKRAPSLTSGNMTSEDEGKMSPRRSKKARKQAPLTPESLDDRRPRKYEGCAPAPGTRATPRRNPSMFGAELPQPPPQHEQPFLRVQIPAIQPQAACPRTPPRTLRRVRPLRSARRISFSSTPMATLDSEPVDIVPGAGLGLGDAFQLR</sequence>
<comment type="caution">
    <text evidence="2">The sequence shown here is derived from an EMBL/GenBank/DDBJ whole genome shotgun (WGS) entry which is preliminary data.</text>
</comment>
<name>A0A4Y9Z661_9AGAM</name>
<accession>A0A4Y9Z661</accession>
<protein>
    <submittedName>
        <fullName evidence="2">Uncharacterized protein</fullName>
    </submittedName>
</protein>